<evidence type="ECO:0000313" key="2">
    <source>
        <dbReference type="Proteomes" id="UP000828390"/>
    </source>
</evidence>
<accession>A0A9D4RIN5</accession>
<reference evidence="1" key="1">
    <citation type="journal article" date="2019" name="bioRxiv">
        <title>The Genome of the Zebra Mussel, Dreissena polymorpha: A Resource for Invasive Species Research.</title>
        <authorList>
            <person name="McCartney M.A."/>
            <person name="Auch B."/>
            <person name="Kono T."/>
            <person name="Mallez S."/>
            <person name="Zhang Y."/>
            <person name="Obille A."/>
            <person name="Becker A."/>
            <person name="Abrahante J.E."/>
            <person name="Garbe J."/>
            <person name="Badalamenti J.P."/>
            <person name="Herman A."/>
            <person name="Mangelson H."/>
            <person name="Liachko I."/>
            <person name="Sullivan S."/>
            <person name="Sone E.D."/>
            <person name="Koren S."/>
            <person name="Silverstein K.A.T."/>
            <person name="Beckman K.B."/>
            <person name="Gohl D.M."/>
        </authorList>
    </citation>
    <scope>NUCLEOTIDE SEQUENCE</scope>
    <source>
        <strain evidence="1">Duluth1</strain>
        <tissue evidence="1">Whole animal</tissue>
    </source>
</reference>
<comment type="caution">
    <text evidence="1">The sequence shown here is derived from an EMBL/GenBank/DDBJ whole genome shotgun (WGS) entry which is preliminary data.</text>
</comment>
<dbReference type="EMBL" id="JAIWYP010000002">
    <property type="protein sequence ID" value="KAH3867675.1"/>
    <property type="molecule type" value="Genomic_DNA"/>
</dbReference>
<proteinExistence type="predicted"/>
<reference evidence="1" key="2">
    <citation type="submission" date="2020-11" db="EMBL/GenBank/DDBJ databases">
        <authorList>
            <person name="McCartney M.A."/>
            <person name="Auch B."/>
            <person name="Kono T."/>
            <person name="Mallez S."/>
            <person name="Becker A."/>
            <person name="Gohl D.M."/>
            <person name="Silverstein K.A.T."/>
            <person name="Koren S."/>
            <person name="Bechman K.B."/>
            <person name="Herman A."/>
            <person name="Abrahante J.E."/>
            <person name="Garbe J."/>
        </authorList>
    </citation>
    <scope>NUCLEOTIDE SEQUENCE</scope>
    <source>
        <strain evidence="1">Duluth1</strain>
        <tissue evidence="1">Whole animal</tissue>
    </source>
</reference>
<dbReference type="AlphaFoldDB" id="A0A9D4RIN5"/>
<gene>
    <name evidence="1" type="ORF">DPMN_030807</name>
</gene>
<keyword evidence="2" id="KW-1185">Reference proteome</keyword>
<dbReference type="Proteomes" id="UP000828390">
    <property type="component" value="Unassembled WGS sequence"/>
</dbReference>
<sequence length="78" mass="9123">MNIDDDNEDLGNPYWRSGKSYLKERARMRRMRALRRDIEKDGLLTKSTNSPGTVFFLQHANGRNPQRLEAFVNGVELR</sequence>
<protein>
    <submittedName>
        <fullName evidence="1">Uncharacterized protein</fullName>
    </submittedName>
</protein>
<evidence type="ECO:0000313" key="1">
    <source>
        <dbReference type="EMBL" id="KAH3867675.1"/>
    </source>
</evidence>
<name>A0A9D4RIN5_DREPO</name>
<organism evidence="1 2">
    <name type="scientific">Dreissena polymorpha</name>
    <name type="common">Zebra mussel</name>
    <name type="synonym">Mytilus polymorpha</name>
    <dbReference type="NCBI Taxonomy" id="45954"/>
    <lineage>
        <taxon>Eukaryota</taxon>
        <taxon>Metazoa</taxon>
        <taxon>Spiralia</taxon>
        <taxon>Lophotrochozoa</taxon>
        <taxon>Mollusca</taxon>
        <taxon>Bivalvia</taxon>
        <taxon>Autobranchia</taxon>
        <taxon>Heteroconchia</taxon>
        <taxon>Euheterodonta</taxon>
        <taxon>Imparidentia</taxon>
        <taxon>Neoheterodontei</taxon>
        <taxon>Myida</taxon>
        <taxon>Dreissenoidea</taxon>
        <taxon>Dreissenidae</taxon>
        <taxon>Dreissena</taxon>
    </lineage>
</organism>